<comment type="caution">
    <text evidence="5">The sequence shown here is derived from an EMBL/GenBank/DDBJ whole genome shotgun (WGS) entry which is preliminary data.</text>
</comment>
<keyword evidence="6" id="KW-1185">Reference proteome</keyword>
<name>A0AAD7DA03_MYCRO</name>
<evidence type="ECO:0008006" key="7">
    <source>
        <dbReference type="Google" id="ProtNLM"/>
    </source>
</evidence>
<dbReference type="GO" id="GO:0050660">
    <property type="term" value="F:flavin adenine dinucleotide binding"/>
    <property type="evidence" value="ECO:0007669"/>
    <property type="project" value="InterPro"/>
</dbReference>
<protein>
    <recommendedName>
        <fullName evidence="7">FAD/NAD(P)-binding domain-containing protein</fullName>
    </recommendedName>
</protein>
<evidence type="ECO:0000256" key="1">
    <source>
        <dbReference type="ARBA" id="ARBA00009183"/>
    </source>
</evidence>
<gene>
    <name evidence="5" type="ORF">B0H17DRAFT_1072034</name>
</gene>
<organism evidence="5 6">
    <name type="scientific">Mycena rosella</name>
    <name type="common">Pink bonnet</name>
    <name type="synonym">Agaricus rosellus</name>
    <dbReference type="NCBI Taxonomy" id="1033263"/>
    <lineage>
        <taxon>Eukaryota</taxon>
        <taxon>Fungi</taxon>
        <taxon>Dikarya</taxon>
        <taxon>Basidiomycota</taxon>
        <taxon>Agaricomycotina</taxon>
        <taxon>Agaricomycetes</taxon>
        <taxon>Agaricomycetidae</taxon>
        <taxon>Agaricales</taxon>
        <taxon>Marasmiineae</taxon>
        <taxon>Mycenaceae</taxon>
        <taxon>Mycena</taxon>
    </lineage>
</organism>
<evidence type="ECO:0000256" key="3">
    <source>
        <dbReference type="ARBA" id="ARBA00022827"/>
    </source>
</evidence>
<dbReference type="AlphaFoldDB" id="A0AAD7DA03"/>
<comment type="similarity">
    <text evidence="1">Belongs to the FMO family.</text>
</comment>
<evidence type="ECO:0000313" key="6">
    <source>
        <dbReference type="Proteomes" id="UP001221757"/>
    </source>
</evidence>
<evidence type="ECO:0000313" key="5">
    <source>
        <dbReference type="EMBL" id="KAJ7686585.1"/>
    </source>
</evidence>
<dbReference type="PANTHER" id="PTHR23023">
    <property type="entry name" value="DIMETHYLANILINE MONOOXYGENASE"/>
    <property type="match status" value="1"/>
</dbReference>
<evidence type="ECO:0000256" key="2">
    <source>
        <dbReference type="ARBA" id="ARBA00022630"/>
    </source>
</evidence>
<dbReference type="InterPro" id="IPR020946">
    <property type="entry name" value="Flavin_mOase-like"/>
</dbReference>
<dbReference type="GO" id="GO:0004499">
    <property type="term" value="F:N,N-dimethylaniline monooxygenase activity"/>
    <property type="evidence" value="ECO:0007669"/>
    <property type="project" value="InterPro"/>
</dbReference>
<dbReference type="SUPFAM" id="SSF51905">
    <property type="entry name" value="FAD/NAD(P)-binding domain"/>
    <property type="match status" value="1"/>
</dbReference>
<reference evidence="5" key="1">
    <citation type="submission" date="2023-03" db="EMBL/GenBank/DDBJ databases">
        <title>Massive genome expansion in bonnet fungi (Mycena s.s.) driven by repeated elements and novel gene families across ecological guilds.</title>
        <authorList>
            <consortium name="Lawrence Berkeley National Laboratory"/>
            <person name="Harder C.B."/>
            <person name="Miyauchi S."/>
            <person name="Viragh M."/>
            <person name="Kuo A."/>
            <person name="Thoen E."/>
            <person name="Andreopoulos B."/>
            <person name="Lu D."/>
            <person name="Skrede I."/>
            <person name="Drula E."/>
            <person name="Henrissat B."/>
            <person name="Morin E."/>
            <person name="Kohler A."/>
            <person name="Barry K."/>
            <person name="LaButti K."/>
            <person name="Morin E."/>
            <person name="Salamov A."/>
            <person name="Lipzen A."/>
            <person name="Mereny Z."/>
            <person name="Hegedus B."/>
            <person name="Baldrian P."/>
            <person name="Stursova M."/>
            <person name="Weitz H."/>
            <person name="Taylor A."/>
            <person name="Grigoriev I.V."/>
            <person name="Nagy L.G."/>
            <person name="Martin F."/>
            <person name="Kauserud H."/>
        </authorList>
    </citation>
    <scope>NUCLEOTIDE SEQUENCE</scope>
    <source>
        <strain evidence="5">CBHHK067</strain>
    </source>
</reference>
<accession>A0AAD7DA03</accession>
<dbReference type="InterPro" id="IPR050346">
    <property type="entry name" value="FMO-like"/>
</dbReference>
<dbReference type="EMBL" id="JARKIE010000095">
    <property type="protein sequence ID" value="KAJ7686585.1"/>
    <property type="molecule type" value="Genomic_DNA"/>
</dbReference>
<proteinExistence type="inferred from homology"/>
<dbReference type="GO" id="GO:0050661">
    <property type="term" value="F:NADP binding"/>
    <property type="evidence" value="ECO:0007669"/>
    <property type="project" value="InterPro"/>
</dbReference>
<keyword evidence="2" id="KW-0285">Flavoprotein</keyword>
<keyword evidence="3" id="KW-0274">FAD</keyword>
<sequence>MVNLQAAFAPSSSTPSAPIRKSFAVVGGGSSGLAALRVLLELQVASNPWDVVLLEQRRDVGGVWLPDNHKPDPPSIPETPLYPLLHTNTPVPSMTYPGFHIRPYHRRYADHFNITPWIQFNRRHWDLNGHLIVATGNNHYPHIPVWKGQDAWLAKDAQRQSNPENTRTKPERLDIVTQVSLHAAKTYLSSRSPVSWEPEGPITYKGDIANFTENVIWFSDGTFVDADVVILGTGYENLFPFLEAGGIIRTDPSARRASDDNGILQTNTRYVFPLHEHIVSLSSRLPVTALAFIGLPVFVANCPSDRIQALYAVHTMSNSSLLPSREVLLTQLDARENWIRAQGEDPYRLGHRQLMPGGHDYQDGLWRHLQRHGAVPDDGAPYVEAWRRHTVSIGAVLKRGWTRIERLGTQQEWLAGVETEEEWADLQDRIARWQTEWEEEQGIFLRKEQSLF</sequence>
<dbReference type="Gene3D" id="3.50.50.60">
    <property type="entry name" value="FAD/NAD(P)-binding domain"/>
    <property type="match status" value="2"/>
</dbReference>
<dbReference type="InterPro" id="IPR036188">
    <property type="entry name" value="FAD/NAD-bd_sf"/>
</dbReference>
<dbReference type="Pfam" id="PF00743">
    <property type="entry name" value="FMO-like"/>
    <property type="match status" value="1"/>
</dbReference>
<dbReference type="Proteomes" id="UP001221757">
    <property type="component" value="Unassembled WGS sequence"/>
</dbReference>
<keyword evidence="4" id="KW-0560">Oxidoreductase</keyword>
<evidence type="ECO:0000256" key="4">
    <source>
        <dbReference type="ARBA" id="ARBA00023002"/>
    </source>
</evidence>